<feature type="transmembrane region" description="Helical" evidence="1">
    <location>
        <begin position="35"/>
        <end position="55"/>
    </location>
</feature>
<evidence type="ECO:0000256" key="1">
    <source>
        <dbReference type="SAM" id="Phobius"/>
    </source>
</evidence>
<dbReference type="RefSeq" id="WP_170822188.1">
    <property type="nucleotide sequence ID" value="NZ_JAAOXG010000028.1"/>
</dbReference>
<keyword evidence="1" id="KW-0472">Membrane</keyword>
<sequence length="623" mass="70088">MLWLLQSGLVILLIGSMTGYMLFSKDLLQLQSEFVPVFVFSSLACGVYLGGLAGYLYPGAVVLLAGGVLLAGIYGVRILFKKYKIHAEITLFNSLFVIGSLFFFYLLYKSRLIHYDNFSHWAVVLKQMLSTNAFPDASSALIDFKNYPLGTSSFIYFICRFAGHSEAVMLIAQGLLIFSCFYALFGVITEKKRFLLYAFLAAGCSTLSVFNITIRISNLLVDFLLPIFTLVLFAVVDRYEKQLVKSCFVIVPVAGLLMIIKSTGTIFAGIGFYYLIFIWLKNRDRDLVKNGFAVLLSIGVALIPWLLWSWHMAAAFKGVENKFDVTRQVDTVYGGKTQEEVRQIISLFIQSVFDLKSRPFMGILVFNLLAAGGSIFAWAVLKKNWRLWKALIALDAVVILYYVGILGLYIFSMPSDEALRLAGFERYASSIVVLFAGGLVLCATGDLERTFYYRIGQVADLMAFKSVDSKDRYQKGVIVCIALAVVLLMSEFNGMETIQESNTSTLPYKVRQVTGDRWYQDGKVDESRYLFYATDADGQVTDYYLQYIGKYMLFAPHVDGICAFYEDNMDNLLSGYDYLVVVESDVEARDLLRKHYGVAGEVGVYRVERDGGRVGLERLDNDF</sequence>
<keyword evidence="3" id="KW-1185">Reference proteome</keyword>
<feature type="transmembrane region" description="Helical" evidence="1">
    <location>
        <begin position="170"/>
        <end position="188"/>
    </location>
</feature>
<evidence type="ECO:0008006" key="4">
    <source>
        <dbReference type="Google" id="ProtNLM"/>
    </source>
</evidence>
<feature type="transmembrane region" description="Helical" evidence="1">
    <location>
        <begin position="431"/>
        <end position="452"/>
    </location>
</feature>
<feature type="transmembrane region" description="Helical" evidence="1">
    <location>
        <begin position="6"/>
        <end position="23"/>
    </location>
</feature>
<protein>
    <recommendedName>
        <fullName evidence="4">Dolichyl-phosphate-mannose-protein mannosyltransferase</fullName>
    </recommendedName>
</protein>
<evidence type="ECO:0000313" key="3">
    <source>
        <dbReference type="Proteomes" id="UP000539052"/>
    </source>
</evidence>
<accession>A0ABX1VVZ6</accession>
<keyword evidence="1" id="KW-1133">Transmembrane helix</keyword>
<gene>
    <name evidence="2" type="ORF">G9470_14545</name>
</gene>
<feature type="transmembrane region" description="Helical" evidence="1">
    <location>
        <begin position="390"/>
        <end position="411"/>
    </location>
</feature>
<feature type="transmembrane region" description="Helical" evidence="1">
    <location>
        <begin position="194"/>
        <end position="212"/>
    </location>
</feature>
<feature type="transmembrane region" description="Helical" evidence="1">
    <location>
        <begin position="89"/>
        <end position="108"/>
    </location>
</feature>
<comment type="caution">
    <text evidence="2">The sequence shown here is derived from an EMBL/GenBank/DDBJ whole genome shotgun (WGS) entry which is preliminary data.</text>
</comment>
<dbReference type="EMBL" id="JAAOXG010000028">
    <property type="protein sequence ID" value="NNJ31007.1"/>
    <property type="molecule type" value="Genomic_DNA"/>
</dbReference>
<reference evidence="2 3" key="1">
    <citation type="submission" date="2020-03" db="EMBL/GenBank/DDBJ databases">
        <title>Genome Sequence of industrial isolate, B5A.</title>
        <authorList>
            <person name="Sharma S."/>
            <person name="Patil P.B."/>
            <person name="Korpole S."/>
        </authorList>
    </citation>
    <scope>NUCLEOTIDE SEQUENCE [LARGE SCALE GENOMIC DNA]</scope>
    <source>
        <strain evidence="2 3">PI-S10-B5A</strain>
    </source>
</reference>
<organism evidence="2 3">
    <name type="scientific">Lacrimispora defluvii</name>
    <dbReference type="NCBI Taxonomy" id="2719233"/>
    <lineage>
        <taxon>Bacteria</taxon>
        <taxon>Bacillati</taxon>
        <taxon>Bacillota</taxon>
        <taxon>Clostridia</taxon>
        <taxon>Lachnospirales</taxon>
        <taxon>Lachnospiraceae</taxon>
        <taxon>Lacrimispora</taxon>
    </lineage>
</organism>
<feature type="transmembrane region" description="Helical" evidence="1">
    <location>
        <begin position="219"/>
        <end position="236"/>
    </location>
</feature>
<evidence type="ECO:0000313" key="2">
    <source>
        <dbReference type="EMBL" id="NNJ31007.1"/>
    </source>
</evidence>
<dbReference type="Proteomes" id="UP000539052">
    <property type="component" value="Unassembled WGS sequence"/>
</dbReference>
<keyword evidence="1" id="KW-0812">Transmembrane</keyword>
<feature type="transmembrane region" description="Helical" evidence="1">
    <location>
        <begin position="360"/>
        <end position="381"/>
    </location>
</feature>
<proteinExistence type="predicted"/>
<name>A0ABX1VVZ6_9FIRM</name>
<feature type="transmembrane region" description="Helical" evidence="1">
    <location>
        <begin position="292"/>
        <end position="310"/>
    </location>
</feature>
<feature type="transmembrane region" description="Helical" evidence="1">
    <location>
        <begin position="248"/>
        <end position="280"/>
    </location>
</feature>
<feature type="transmembrane region" description="Helical" evidence="1">
    <location>
        <begin position="61"/>
        <end position="80"/>
    </location>
</feature>